<organism evidence="8 9">
    <name type="scientific">Candidatus Danuiimicrobium aquiferis</name>
    <dbReference type="NCBI Taxonomy" id="1801832"/>
    <lineage>
        <taxon>Bacteria</taxon>
        <taxon>Pseudomonadati</taxon>
        <taxon>Candidatus Omnitrophota</taxon>
        <taxon>Candidatus Danuiimicrobium</taxon>
    </lineage>
</organism>
<keyword evidence="4 6" id="KW-0378">Hydrolase</keyword>
<feature type="binding site" evidence="6">
    <location>
        <begin position="66"/>
        <end position="68"/>
    </location>
    <ligand>
        <name>substrate</name>
    </ligand>
</feature>
<keyword evidence="3 6" id="KW-0479">Metal-binding</keyword>
<feature type="binding site" evidence="6">
    <location>
        <position position="235"/>
    </location>
    <ligand>
        <name>Zn(2+)</name>
        <dbReference type="ChEBI" id="CHEBI:29105"/>
        <label>2</label>
    </ligand>
</feature>
<dbReference type="HAMAP" id="MF_00220_B">
    <property type="entry name" value="PyrC_classI_B"/>
    <property type="match status" value="1"/>
</dbReference>
<feature type="active site" evidence="6">
    <location>
        <position position="308"/>
    </location>
</feature>
<dbReference type="GO" id="GO:0004151">
    <property type="term" value="F:dihydroorotase activity"/>
    <property type="evidence" value="ECO:0007669"/>
    <property type="project" value="UniProtKB-UniRule"/>
</dbReference>
<dbReference type="Pfam" id="PF12890">
    <property type="entry name" value="DHOase"/>
    <property type="match status" value="1"/>
</dbReference>
<dbReference type="SUPFAM" id="SSF51556">
    <property type="entry name" value="Metallo-dependent hydrolases"/>
    <property type="match status" value="1"/>
</dbReference>
<feature type="binding site" evidence="6">
    <location>
        <position position="64"/>
    </location>
    <ligand>
        <name>Zn(2+)</name>
        <dbReference type="ChEBI" id="CHEBI:29105"/>
        <label>1</label>
    </ligand>
</feature>
<evidence type="ECO:0000313" key="8">
    <source>
        <dbReference type="EMBL" id="OGW95594.1"/>
    </source>
</evidence>
<comment type="catalytic activity">
    <reaction evidence="6">
        <text>(S)-dihydroorotate + H2O = N-carbamoyl-L-aspartate + H(+)</text>
        <dbReference type="Rhea" id="RHEA:24296"/>
        <dbReference type="ChEBI" id="CHEBI:15377"/>
        <dbReference type="ChEBI" id="CHEBI:15378"/>
        <dbReference type="ChEBI" id="CHEBI:30864"/>
        <dbReference type="ChEBI" id="CHEBI:32814"/>
        <dbReference type="EC" id="3.5.2.3"/>
    </reaction>
</comment>
<dbReference type="SUPFAM" id="SSF51338">
    <property type="entry name" value="Composite domain of metallo-dependent hydrolases"/>
    <property type="match status" value="1"/>
</dbReference>
<name>A0A1G1KRL2_9BACT</name>
<dbReference type="NCBIfam" id="TIGR00857">
    <property type="entry name" value="pyrC_multi"/>
    <property type="match status" value="1"/>
</dbReference>
<dbReference type="PANTHER" id="PTHR43668">
    <property type="entry name" value="ALLANTOINASE"/>
    <property type="match status" value="1"/>
</dbReference>
<feature type="binding site" evidence="6">
    <location>
        <position position="312"/>
    </location>
    <ligand>
        <name>substrate</name>
    </ligand>
</feature>
<keyword evidence="5 6" id="KW-0665">Pyrimidine biosynthesis</keyword>
<sequence>MTNLQLLIKKIHVVDPKNQMDGILDVLIQKGKITAIKKDIEPVENAQVFDGSGKYLFPGLIDMHVHMREPGFEQKETIETGSRAALRGGFVAAVAMPNTNPPCDHQSVIDNIIRKANEVPFYIFPAATITKERAGKELSEMSDMKKAGACAVSDDGEWVADSLLMRHALEYASMLDLLLISHAEDRRLSGPGVMNEGLVSTKVGLRGIPSASEEIAIARDLILAEYTGARIHMTHISTAGSVAMIRDAKAKGIKVTSDVTPHHFSLTDEAVDRYCTNFKMRPPLRTEKDRRALIAGLVDGTVDAIASDHAPHTDEEKMLEFQDAPDGVIGLETSLGVALTELVHTKKMDLKMLVEKMSVRPAEILKLSHGFGEIKTGAEANLTCVDVDQEWVVNKNDFVSKSKNSCFVGKKLKGKAVATICRGKLWDFRS</sequence>
<evidence type="ECO:0000256" key="4">
    <source>
        <dbReference type="ARBA" id="ARBA00022801"/>
    </source>
</evidence>
<dbReference type="InterPro" id="IPR032466">
    <property type="entry name" value="Metal_Hydrolase"/>
</dbReference>
<dbReference type="InterPro" id="IPR011059">
    <property type="entry name" value="Metal-dep_hydrolase_composite"/>
</dbReference>
<comment type="function">
    <text evidence="1 6">Catalyzes the reversible cyclization of carbamoyl aspartate to dihydroorotate.</text>
</comment>
<dbReference type="Gene3D" id="3.20.20.140">
    <property type="entry name" value="Metal-dependent hydrolases"/>
    <property type="match status" value="1"/>
</dbReference>
<dbReference type="Gene3D" id="2.30.40.10">
    <property type="entry name" value="Urease, subunit C, domain 1"/>
    <property type="match status" value="1"/>
</dbReference>
<dbReference type="GO" id="GO:0004038">
    <property type="term" value="F:allantoinase activity"/>
    <property type="evidence" value="ECO:0007669"/>
    <property type="project" value="TreeGrafter"/>
</dbReference>
<feature type="binding site" evidence="6">
    <location>
        <position position="66"/>
    </location>
    <ligand>
        <name>Zn(2+)</name>
        <dbReference type="ChEBI" id="CHEBI:29105"/>
        <label>1</label>
    </ligand>
</feature>
<dbReference type="EC" id="3.5.2.3" evidence="6"/>
<dbReference type="Proteomes" id="UP000178187">
    <property type="component" value="Unassembled WGS sequence"/>
</dbReference>
<feature type="binding site" evidence="6">
    <location>
        <position position="182"/>
    </location>
    <ligand>
        <name>Zn(2+)</name>
        <dbReference type="ChEBI" id="CHEBI:29105"/>
        <label>2</label>
    </ligand>
</feature>
<dbReference type="EMBL" id="MHFR01000060">
    <property type="protein sequence ID" value="OGW95594.1"/>
    <property type="molecule type" value="Genomic_DNA"/>
</dbReference>
<evidence type="ECO:0000256" key="6">
    <source>
        <dbReference type="HAMAP-Rule" id="MF_00220"/>
    </source>
</evidence>
<reference evidence="8 9" key="1">
    <citation type="journal article" date="2016" name="Nat. Commun.">
        <title>Thousands of microbial genomes shed light on interconnected biogeochemical processes in an aquifer system.</title>
        <authorList>
            <person name="Anantharaman K."/>
            <person name="Brown C.T."/>
            <person name="Hug L.A."/>
            <person name="Sharon I."/>
            <person name="Castelle C.J."/>
            <person name="Probst A.J."/>
            <person name="Thomas B.C."/>
            <person name="Singh A."/>
            <person name="Wilkins M.J."/>
            <person name="Karaoz U."/>
            <person name="Brodie E.L."/>
            <person name="Williams K.H."/>
            <person name="Hubbard S.S."/>
            <person name="Banfield J.F."/>
        </authorList>
    </citation>
    <scope>NUCLEOTIDE SEQUENCE [LARGE SCALE GENOMIC DNA]</scope>
</reference>
<feature type="binding site" evidence="6">
    <location>
        <position position="98"/>
    </location>
    <ligand>
        <name>substrate</name>
    </ligand>
</feature>
<proteinExistence type="inferred from homology"/>
<comment type="pathway">
    <text evidence="6">Pyrimidine metabolism; UMP biosynthesis via de novo pathway; (S)-dihydroorotate from bicarbonate: step 3/3.</text>
</comment>
<comment type="caution">
    <text evidence="6">Lacks conserved residue(s) required for the propagation of feature annotation.</text>
</comment>
<evidence type="ECO:0000256" key="2">
    <source>
        <dbReference type="ARBA" id="ARBA00010286"/>
    </source>
</evidence>
<feature type="domain" description="Dihydroorotase catalytic" evidence="7">
    <location>
        <begin position="53"/>
        <end position="239"/>
    </location>
</feature>
<protein>
    <recommendedName>
        <fullName evidence="6">Dihydroorotase</fullName>
        <shortName evidence="6">DHOase</shortName>
        <ecNumber evidence="6">3.5.2.3</ecNumber>
    </recommendedName>
</protein>
<accession>A0A1G1KRL2</accession>
<evidence type="ECO:0000256" key="3">
    <source>
        <dbReference type="ARBA" id="ARBA00022723"/>
    </source>
</evidence>
<dbReference type="InterPro" id="IPR002195">
    <property type="entry name" value="Dihydroorotase_CS"/>
</dbReference>
<evidence type="ECO:0000259" key="7">
    <source>
        <dbReference type="Pfam" id="PF12890"/>
    </source>
</evidence>
<evidence type="ECO:0000256" key="5">
    <source>
        <dbReference type="ARBA" id="ARBA00022975"/>
    </source>
</evidence>
<dbReference type="AlphaFoldDB" id="A0A1G1KRL2"/>
<dbReference type="GO" id="GO:0005737">
    <property type="term" value="C:cytoplasm"/>
    <property type="evidence" value="ECO:0007669"/>
    <property type="project" value="TreeGrafter"/>
</dbReference>
<dbReference type="UniPathway" id="UPA00070">
    <property type="reaction ID" value="UER00117"/>
</dbReference>
<evidence type="ECO:0000313" key="9">
    <source>
        <dbReference type="Proteomes" id="UP000178187"/>
    </source>
</evidence>
<dbReference type="PROSITE" id="PS00483">
    <property type="entry name" value="DIHYDROOROTASE_2"/>
    <property type="match status" value="1"/>
</dbReference>
<evidence type="ECO:0000256" key="1">
    <source>
        <dbReference type="ARBA" id="ARBA00002368"/>
    </source>
</evidence>
<dbReference type="PANTHER" id="PTHR43668:SF2">
    <property type="entry name" value="ALLANTOINASE"/>
    <property type="match status" value="1"/>
</dbReference>
<dbReference type="InterPro" id="IPR004722">
    <property type="entry name" value="DHOase"/>
</dbReference>
<dbReference type="InterPro" id="IPR024403">
    <property type="entry name" value="DHOase_cat"/>
</dbReference>
<comment type="similarity">
    <text evidence="2 6">Belongs to the metallo-dependent hydrolases superfamily. DHOase family. Class I DHOase subfamily.</text>
</comment>
<gene>
    <name evidence="6" type="primary">pyrC</name>
    <name evidence="8" type="ORF">A3G33_11390</name>
</gene>
<feature type="binding site" evidence="6">
    <location>
        <position position="155"/>
    </location>
    <ligand>
        <name>Zn(2+)</name>
        <dbReference type="ChEBI" id="CHEBI:29105"/>
        <label>2</label>
    </ligand>
</feature>
<feature type="binding site" evidence="6">
    <location>
        <position position="155"/>
    </location>
    <ligand>
        <name>Zn(2+)</name>
        <dbReference type="ChEBI" id="CHEBI:29105"/>
        <label>1</label>
    </ligand>
</feature>
<feature type="binding site" evidence="6">
    <location>
        <position position="308"/>
    </location>
    <ligand>
        <name>Zn(2+)</name>
        <dbReference type="ChEBI" id="CHEBI:29105"/>
        <label>1</label>
    </ligand>
</feature>
<dbReference type="GO" id="GO:0008270">
    <property type="term" value="F:zinc ion binding"/>
    <property type="evidence" value="ECO:0007669"/>
    <property type="project" value="UniProtKB-UniRule"/>
</dbReference>
<dbReference type="GO" id="GO:0006145">
    <property type="term" value="P:purine nucleobase catabolic process"/>
    <property type="evidence" value="ECO:0007669"/>
    <property type="project" value="TreeGrafter"/>
</dbReference>
<keyword evidence="6" id="KW-0862">Zinc</keyword>
<dbReference type="InterPro" id="IPR050138">
    <property type="entry name" value="DHOase/Allantoinase_Hydrolase"/>
</dbReference>
<dbReference type="CDD" id="cd01317">
    <property type="entry name" value="DHOase_IIa"/>
    <property type="match status" value="1"/>
</dbReference>
<comment type="cofactor">
    <cofactor evidence="6">
        <name>Zn(2+)</name>
        <dbReference type="ChEBI" id="CHEBI:29105"/>
    </cofactor>
    <text evidence="6">Binds 2 Zn(2+) ions per subunit.</text>
</comment>
<dbReference type="GO" id="GO:0044205">
    <property type="term" value="P:'de novo' UMP biosynthetic process"/>
    <property type="evidence" value="ECO:0007669"/>
    <property type="project" value="UniProtKB-UniRule"/>
</dbReference>
<comment type="caution">
    <text evidence="8">The sequence shown here is derived from an EMBL/GenBank/DDBJ whole genome shotgun (WGS) entry which is preliminary data.</text>
</comment>